<dbReference type="EMBL" id="KZ288266">
    <property type="protein sequence ID" value="PBC30207.1"/>
    <property type="molecule type" value="Genomic_DNA"/>
</dbReference>
<protein>
    <submittedName>
        <fullName evidence="3">Restriction of telomere capping protein</fullName>
    </submittedName>
</protein>
<proteinExistence type="predicted"/>
<dbReference type="SMART" id="SM00584">
    <property type="entry name" value="TLDc"/>
    <property type="match status" value="1"/>
</dbReference>
<reference evidence="3 4" key="1">
    <citation type="submission" date="2014-07" db="EMBL/GenBank/DDBJ databases">
        <title>Genomic and transcriptomic analysis on Apis cerana provide comprehensive insights into honey bee biology.</title>
        <authorList>
            <person name="Diao Q."/>
            <person name="Sun L."/>
            <person name="Zheng H."/>
            <person name="Zheng H."/>
            <person name="Xu S."/>
            <person name="Wang S."/>
            <person name="Zeng Z."/>
            <person name="Hu F."/>
            <person name="Su S."/>
            <person name="Wu J."/>
        </authorList>
    </citation>
    <scope>NUCLEOTIDE SEQUENCE [LARGE SCALE GENOMIC DNA]</scope>
    <source>
        <tissue evidence="3">Pupae without intestine</tissue>
    </source>
</reference>
<dbReference type="PROSITE" id="PS51886">
    <property type="entry name" value="TLDC"/>
    <property type="match status" value="1"/>
</dbReference>
<feature type="region of interest" description="Disordered" evidence="1">
    <location>
        <begin position="1"/>
        <end position="39"/>
    </location>
</feature>
<evidence type="ECO:0000313" key="4">
    <source>
        <dbReference type="Proteomes" id="UP000242457"/>
    </source>
</evidence>
<evidence type="ECO:0000259" key="2">
    <source>
        <dbReference type="PROSITE" id="PS51886"/>
    </source>
</evidence>
<dbReference type="Pfam" id="PF07534">
    <property type="entry name" value="TLD"/>
    <property type="match status" value="1"/>
</dbReference>
<organism evidence="3 4">
    <name type="scientific">Apis cerana cerana</name>
    <name type="common">Oriental honeybee</name>
    <dbReference type="NCBI Taxonomy" id="94128"/>
    <lineage>
        <taxon>Eukaryota</taxon>
        <taxon>Metazoa</taxon>
        <taxon>Ecdysozoa</taxon>
        <taxon>Arthropoda</taxon>
        <taxon>Hexapoda</taxon>
        <taxon>Insecta</taxon>
        <taxon>Pterygota</taxon>
        <taxon>Neoptera</taxon>
        <taxon>Endopterygota</taxon>
        <taxon>Hymenoptera</taxon>
        <taxon>Apocrita</taxon>
        <taxon>Aculeata</taxon>
        <taxon>Apoidea</taxon>
        <taxon>Anthophila</taxon>
        <taxon>Apidae</taxon>
        <taxon>Apis</taxon>
    </lineage>
</organism>
<keyword evidence="4" id="KW-1185">Reference proteome</keyword>
<dbReference type="AlphaFoldDB" id="A0A2A3EEP5"/>
<evidence type="ECO:0000256" key="1">
    <source>
        <dbReference type="SAM" id="MobiDB-lite"/>
    </source>
</evidence>
<accession>A0A2A3EEP5</accession>
<dbReference type="Proteomes" id="UP000242457">
    <property type="component" value="Unassembled WGS sequence"/>
</dbReference>
<gene>
    <name evidence="3" type="ORF">APICC_06369</name>
</gene>
<evidence type="ECO:0000313" key="3">
    <source>
        <dbReference type="EMBL" id="PBC30207.1"/>
    </source>
</evidence>
<dbReference type="OrthoDB" id="289228at2759"/>
<feature type="domain" description="TLDc" evidence="2">
    <location>
        <begin position="256"/>
        <end position="436"/>
    </location>
</feature>
<feature type="compositionally biased region" description="Polar residues" evidence="1">
    <location>
        <begin position="23"/>
        <end position="39"/>
    </location>
</feature>
<name>A0A2A3EEP5_APICC</name>
<sequence length="490" mass="55263">MGNQVTRAGHVSTKKTDVAVHTGDSTNANNLSKNSSGTELESNSHMQFFPIESLAKILSHLTHEQEHINGITVSVFQRYLFPNYLELGEKLFNYLHHSANINTSYLSTNSFKQQAEKFLSVMNDHTVLENYVKMYSNIKADGSISPEGLKALLNISYNIAMDNSGISSCIYANQIINAAVVSCFHGKHALSVSYASNWIWQHCPRIIYGPHRYIIHVFTTAYRNGEILLSKGQPQPHLEIPTPILEQPDSLDFPQILLPVSYVWLLSSTLPECYLQADDSPKDITHALIAKRMGNVCARHWTLLYNSSEHGTGANRFLHHVLGYRGPTLLFIRAVNSNVDTVCPTYCICSAVEWRESHLYWGSENSMGIELFPSYRVIEKGVKVLYLNTSIRGYPHGLRFGSNPRSPYISIDESFHSVSIAGAPYPIASLEVWGCGDTKLRERQLEIKKWQVKEAEKQRIVKLSASDWIDHPDRYLLELAGRASYNESNK</sequence>
<dbReference type="InterPro" id="IPR006571">
    <property type="entry name" value="TLDc_dom"/>
</dbReference>